<dbReference type="AlphaFoldDB" id="A0A4Q2RGL3"/>
<evidence type="ECO:0000259" key="4">
    <source>
        <dbReference type="PROSITE" id="PS50887"/>
    </source>
</evidence>
<evidence type="ECO:0000256" key="3">
    <source>
        <dbReference type="SAM" id="Phobius"/>
    </source>
</evidence>
<feature type="transmembrane region" description="Helical" evidence="3">
    <location>
        <begin position="36"/>
        <end position="56"/>
    </location>
</feature>
<evidence type="ECO:0000256" key="2">
    <source>
        <dbReference type="ARBA" id="ARBA00034247"/>
    </source>
</evidence>
<dbReference type="Gene3D" id="3.30.70.270">
    <property type="match status" value="1"/>
</dbReference>
<dbReference type="OrthoDB" id="9812260at2"/>
<dbReference type="PANTHER" id="PTHR45138">
    <property type="entry name" value="REGULATORY COMPONENTS OF SENSORY TRANSDUCTION SYSTEM"/>
    <property type="match status" value="1"/>
</dbReference>
<reference evidence="5 6" key="2">
    <citation type="submission" date="2019-02" db="EMBL/GenBank/DDBJ databases">
        <title>'Lichenibacterium ramalinii' gen. nov. sp. nov., 'Lichenibacterium minor' gen. nov. sp. nov.</title>
        <authorList>
            <person name="Pankratov T."/>
        </authorList>
    </citation>
    <scope>NUCLEOTIDE SEQUENCE [LARGE SCALE GENOMIC DNA]</scope>
    <source>
        <strain evidence="5 6">RmlP001</strain>
    </source>
</reference>
<dbReference type="NCBIfam" id="TIGR00254">
    <property type="entry name" value="GGDEF"/>
    <property type="match status" value="1"/>
</dbReference>
<keyword evidence="3" id="KW-0812">Transmembrane</keyword>
<dbReference type="SMART" id="SM00267">
    <property type="entry name" value="GGDEF"/>
    <property type="match status" value="1"/>
</dbReference>
<gene>
    <name evidence="5" type="ORF">D3272_07940</name>
</gene>
<dbReference type="PROSITE" id="PS50887">
    <property type="entry name" value="GGDEF"/>
    <property type="match status" value="1"/>
</dbReference>
<reference evidence="5 6" key="1">
    <citation type="submission" date="2018-09" db="EMBL/GenBank/DDBJ databases">
        <authorList>
            <person name="Grouzdev D.S."/>
            <person name="Krutkina M.S."/>
        </authorList>
    </citation>
    <scope>NUCLEOTIDE SEQUENCE [LARGE SCALE GENOMIC DNA]</scope>
    <source>
        <strain evidence="5 6">RmlP001</strain>
    </source>
</reference>
<dbReference type="GO" id="GO:0043709">
    <property type="term" value="P:cell adhesion involved in single-species biofilm formation"/>
    <property type="evidence" value="ECO:0007669"/>
    <property type="project" value="TreeGrafter"/>
</dbReference>
<feature type="transmembrane region" description="Helical" evidence="3">
    <location>
        <begin position="186"/>
        <end position="209"/>
    </location>
</feature>
<organism evidence="5 6">
    <name type="scientific">Lichenibacterium ramalinae</name>
    <dbReference type="NCBI Taxonomy" id="2316527"/>
    <lineage>
        <taxon>Bacteria</taxon>
        <taxon>Pseudomonadati</taxon>
        <taxon>Pseudomonadota</taxon>
        <taxon>Alphaproteobacteria</taxon>
        <taxon>Hyphomicrobiales</taxon>
        <taxon>Lichenihabitantaceae</taxon>
        <taxon>Lichenibacterium</taxon>
    </lineage>
</organism>
<dbReference type="GO" id="GO:0005886">
    <property type="term" value="C:plasma membrane"/>
    <property type="evidence" value="ECO:0007669"/>
    <property type="project" value="TreeGrafter"/>
</dbReference>
<dbReference type="CDD" id="cd01949">
    <property type="entry name" value="GGDEF"/>
    <property type="match status" value="1"/>
</dbReference>
<dbReference type="GO" id="GO:0052621">
    <property type="term" value="F:diguanylate cyclase activity"/>
    <property type="evidence" value="ECO:0007669"/>
    <property type="project" value="UniProtKB-EC"/>
</dbReference>
<feature type="transmembrane region" description="Helical" evidence="3">
    <location>
        <begin position="62"/>
        <end position="81"/>
    </location>
</feature>
<dbReference type="SUPFAM" id="SSF55073">
    <property type="entry name" value="Nucleotide cyclase"/>
    <property type="match status" value="1"/>
</dbReference>
<dbReference type="EMBL" id="QYBC01000005">
    <property type="protein sequence ID" value="RYB06107.1"/>
    <property type="molecule type" value="Genomic_DNA"/>
</dbReference>
<accession>A0A4Q2RGL3</accession>
<dbReference type="PANTHER" id="PTHR45138:SF9">
    <property type="entry name" value="DIGUANYLATE CYCLASE DGCM-RELATED"/>
    <property type="match status" value="1"/>
</dbReference>
<dbReference type="Pfam" id="PF00990">
    <property type="entry name" value="GGDEF"/>
    <property type="match status" value="1"/>
</dbReference>
<name>A0A4Q2RGL3_9HYPH</name>
<sequence>MAFDPVTLLTISVLVLFGLGGLMVHAARGAEAGPLLRWTGCAFLCLGAGFTMVLAAPTDIHAPLRVLGNAALMLSYGLLWAAARRFDARSAPFEIIVAGTLAWLVAVSLFDLSQAWRIGVTSAIVALYSLATAVEHHRGEGAAATGPVARRWAARVFFGHGAFFALRAVLGPTFGLAPFGADVAQVWGGVLGLETVLVVVLLGVASIATDRERAASLHRREALEDVLTGIGNRRALSRSGPALVAASCRAGLPTALLLMDLDGFKLVNDRHGHPAGDRLLVAFAHLAHDYLPPTSLVCRVGGEEFAAVLPGADADRARAVADEIRALFAHIVIEGPQGPVRTTVSIGIALASASEPPAEIVDLLGRADICLYAAKNGGRDRVVAEGDAVLAGRSRPIGGLSSAA</sequence>
<feature type="transmembrane region" description="Helical" evidence="3">
    <location>
        <begin position="93"/>
        <end position="110"/>
    </location>
</feature>
<dbReference type="InterPro" id="IPR050469">
    <property type="entry name" value="Diguanylate_Cyclase"/>
</dbReference>
<comment type="catalytic activity">
    <reaction evidence="2">
        <text>2 GTP = 3',3'-c-di-GMP + 2 diphosphate</text>
        <dbReference type="Rhea" id="RHEA:24898"/>
        <dbReference type="ChEBI" id="CHEBI:33019"/>
        <dbReference type="ChEBI" id="CHEBI:37565"/>
        <dbReference type="ChEBI" id="CHEBI:58805"/>
        <dbReference type="EC" id="2.7.7.65"/>
    </reaction>
</comment>
<evidence type="ECO:0000256" key="1">
    <source>
        <dbReference type="ARBA" id="ARBA00012528"/>
    </source>
</evidence>
<evidence type="ECO:0000313" key="6">
    <source>
        <dbReference type="Proteomes" id="UP000289411"/>
    </source>
</evidence>
<keyword evidence="3" id="KW-0472">Membrane</keyword>
<feature type="transmembrane region" description="Helical" evidence="3">
    <location>
        <begin position="116"/>
        <end position="135"/>
    </location>
</feature>
<proteinExistence type="predicted"/>
<comment type="caution">
    <text evidence="5">The sequence shown here is derived from an EMBL/GenBank/DDBJ whole genome shotgun (WGS) entry which is preliminary data.</text>
</comment>
<protein>
    <recommendedName>
        <fullName evidence="1">diguanylate cyclase</fullName>
        <ecNumber evidence="1">2.7.7.65</ecNumber>
    </recommendedName>
</protein>
<dbReference type="GO" id="GO:1902201">
    <property type="term" value="P:negative regulation of bacterial-type flagellum-dependent cell motility"/>
    <property type="evidence" value="ECO:0007669"/>
    <property type="project" value="TreeGrafter"/>
</dbReference>
<keyword evidence="6" id="KW-1185">Reference proteome</keyword>
<feature type="transmembrane region" description="Helical" evidence="3">
    <location>
        <begin position="156"/>
        <end position="180"/>
    </location>
</feature>
<dbReference type="RefSeq" id="WP_129218618.1">
    <property type="nucleotide sequence ID" value="NZ_QYBC01000005.1"/>
</dbReference>
<dbReference type="InterPro" id="IPR043128">
    <property type="entry name" value="Rev_trsase/Diguanyl_cyclase"/>
</dbReference>
<dbReference type="Proteomes" id="UP000289411">
    <property type="component" value="Unassembled WGS sequence"/>
</dbReference>
<dbReference type="InterPro" id="IPR000160">
    <property type="entry name" value="GGDEF_dom"/>
</dbReference>
<dbReference type="InterPro" id="IPR029787">
    <property type="entry name" value="Nucleotide_cyclase"/>
</dbReference>
<feature type="domain" description="GGDEF" evidence="4">
    <location>
        <begin position="252"/>
        <end position="387"/>
    </location>
</feature>
<dbReference type="EC" id="2.7.7.65" evidence="1"/>
<feature type="transmembrane region" description="Helical" evidence="3">
    <location>
        <begin position="6"/>
        <end position="24"/>
    </location>
</feature>
<evidence type="ECO:0000313" key="5">
    <source>
        <dbReference type="EMBL" id="RYB06107.1"/>
    </source>
</evidence>
<keyword evidence="3" id="KW-1133">Transmembrane helix</keyword>